<dbReference type="PROSITE" id="PS51747">
    <property type="entry name" value="CYT_DCMP_DEAMINASES_2"/>
    <property type="match status" value="1"/>
</dbReference>
<keyword evidence="15" id="KW-1185">Reference proteome</keyword>
<comment type="similarity">
    <text evidence="3 12">Belongs to the cytidine and deoxycytidylate deaminase family.</text>
</comment>
<keyword evidence="6 12" id="KW-0479">Metal-binding</keyword>
<evidence type="ECO:0000313" key="14">
    <source>
        <dbReference type="EMBL" id="WAP70484.1"/>
    </source>
</evidence>
<evidence type="ECO:0000256" key="8">
    <source>
        <dbReference type="ARBA" id="ARBA00022833"/>
    </source>
</evidence>
<evidence type="ECO:0000256" key="4">
    <source>
        <dbReference type="ARBA" id="ARBA00012783"/>
    </source>
</evidence>
<dbReference type="InterPro" id="IPR002125">
    <property type="entry name" value="CMP_dCMP_dom"/>
</dbReference>
<sequence length="142" mass="14686">MMATTDSLFDAAKAAMAKAHAPYSRFPVGAAILTEDGRIHAGCNIEIVSFPEGWCAETSAIAHMVMAGGSRIAEVAVVAEKLVACSPCGGCRQRLAEFSAPSTKVHLCDAATGIVETVTMGELLPHSFATDSLESATDQEGA</sequence>
<reference evidence="14" key="1">
    <citation type="submission" date="2022-12" db="EMBL/GenBank/DDBJ databases">
        <title>Jiella pelagia sp. nov., isolated from phosphonate enriched culture of Northwest Pacific surface seawater.</title>
        <authorList>
            <person name="Shin D.Y."/>
            <person name="Hwang C.Y."/>
        </authorList>
    </citation>
    <scope>NUCLEOTIDE SEQUENCE</scope>
    <source>
        <strain evidence="14">HL-NP1</strain>
    </source>
</reference>
<dbReference type="InterPro" id="IPR016193">
    <property type="entry name" value="Cytidine_deaminase-like"/>
</dbReference>
<gene>
    <name evidence="14" type="ORF">OH818_10805</name>
</gene>
<organism evidence="14 15">
    <name type="scientific">Jiella pelagia</name>
    <dbReference type="NCBI Taxonomy" id="2986949"/>
    <lineage>
        <taxon>Bacteria</taxon>
        <taxon>Pseudomonadati</taxon>
        <taxon>Pseudomonadota</taxon>
        <taxon>Alphaproteobacteria</taxon>
        <taxon>Hyphomicrobiales</taxon>
        <taxon>Aurantimonadaceae</taxon>
        <taxon>Jiella</taxon>
    </lineage>
</organism>
<name>A0ABY7C326_9HYPH</name>
<evidence type="ECO:0000256" key="7">
    <source>
        <dbReference type="ARBA" id="ARBA00022801"/>
    </source>
</evidence>
<comment type="cofactor">
    <cofactor evidence="1 12">
        <name>Zn(2+)</name>
        <dbReference type="ChEBI" id="CHEBI:29105"/>
    </cofactor>
</comment>
<dbReference type="GO" id="GO:0004126">
    <property type="term" value="F:cytidine deaminase activity"/>
    <property type="evidence" value="ECO:0007669"/>
    <property type="project" value="UniProtKB-EC"/>
</dbReference>
<evidence type="ECO:0000256" key="11">
    <source>
        <dbReference type="ARBA" id="ARBA00049558"/>
    </source>
</evidence>
<evidence type="ECO:0000256" key="5">
    <source>
        <dbReference type="ARBA" id="ARBA00018266"/>
    </source>
</evidence>
<dbReference type="Proteomes" id="UP001164020">
    <property type="component" value="Chromosome"/>
</dbReference>
<protein>
    <recommendedName>
        <fullName evidence="5 12">Cytidine deaminase</fullName>
        <ecNumber evidence="4 12">3.5.4.5</ecNumber>
    </recommendedName>
    <alternativeName>
        <fullName evidence="9 12">Cytidine aminohydrolase</fullName>
    </alternativeName>
</protein>
<dbReference type="PROSITE" id="PS00903">
    <property type="entry name" value="CYT_DCMP_DEAMINASES_1"/>
    <property type="match status" value="1"/>
</dbReference>
<accession>A0ABY7C326</accession>
<dbReference type="NCBIfam" id="TIGR01354">
    <property type="entry name" value="cyt_deam_tetra"/>
    <property type="match status" value="1"/>
</dbReference>
<dbReference type="InterPro" id="IPR016192">
    <property type="entry name" value="APOBEC/CMP_deaminase_Zn-bd"/>
</dbReference>
<evidence type="ECO:0000256" key="3">
    <source>
        <dbReference type="ARBA" id="ARBA00006576"/>
    </source>
</evidence>
<keyword evidence="8 12" id="KW-0862">Zinc</keyword>
<proteinExistence type="inferred from homology"/>
<comment type="catalytic activity">
    <reaction evidence="11 12">
        <text>cytidine + H2O + H(+) = uridine + NH4(+)</text>
        <dbReference type="Rhea" id="RHEA:16069"/>
        <dbReference type="ChEBI" id="CHEBI:15377"/>
        <dbReference type="ChEBI" id="CHEBI:15378"/>
        <dbReference type="ChEBI" id="CHEBI:16704"/>
        <dbReference type="ChEBI" id="CHEBI:17562"/>
        <dbReference type="ChEBI" id="CHEBI:28938"/>
        <dbReference type="EC" id="3.5.4.5"/>
    </reaction>
</comment>
<evidence type="ECO:0000256" key="9">
    <source>
        <dbReference type="ARBA" id="ARBA00032005"/>
    </source>
</evidence>
<dbReference type="InterPro" id="IPR050202">
    <property type="entry name" value="Cyt/Deoxycyt_deaminase"/>
</dbReference>
<dbReference type="InterPro" id="IPR006262">
    <property type="entry name" value="Cyt_deam_tetra"/>
</dbReference>
<dbReference type="Gene3D" id="3.40.140.10">
    <property type="entry name" value="Cytidine Deaminase, domain 2"/>
    <property type="match status" value="1"/>
</dbReference>
<dbReference type="PANTHER" id="PTHR11644">
    <property type="entry name" value="CYTIDINE DEAMINASE"/>
    <property type="match status" value="1"/>
</dbReference>
<comment type="function">
    <text evidence="2 12">This enzyme scavenges exogenous and endogenous cytidine and 2'-deoxycytidine for UMP synthesis.</text>
</comment>
<feature type="domain" description="CMP/dCMP-type deaminase" evidence="13">
    <location>
        <begin position="3"/>
        <end position="131"/>
    </location>
</feature>
<dbReference type="EMBL" id="CP114029">
    <property type="protein sequence ID" value="WAP70484.1"/>
    <property type="molecule type" value="Genomic_DNA"/>
</dbReference>
<dbReference type="PANTHER" id="PTHR11644:SF2">
    <property type="entry name" value="CYTIDINE DEAMINASE"/>
    <property type="match status" value="1"/>
</dbReference>
<evidence type="ECO:0000256" key="1">
    <source>
        <dbReference type="ARBA" id="ARBA00001947"/>
    </source>
</evidence>
<dbReference type="EC" id="3.5.4.5" evidence="4 12"/>
<dbReference type="NCBIfam" id="NF004064">
    <property type="entry name" value="PRK05578.1"/>
    <property type="match status" value="1"/>
</dbReference>
<keyword evidence="7 12" id="KW-0378">Hydrolase</keyword>
<dbReference type="CDD" id="cd01283">
    <property type="entry name" value="cytidine_deaminase"/>
    <property type="match status" value="1"/>
</dbReference>
<dbReference type="SUPFAM" id="SSF53927">
    <property type="entry name" value="Cytidine deaminase-like"/>
    <property type="match status" value="1"/>
</dbReference>
<dbReference type="Pfam" id="PF00383">
    <property type="entry name" value="dCMP_cyt_deam_1"/>
    <property type="match status" value="1"/>
</dbReference>
<evidence type="ECO:0000256" key="2">
    <source>
        <dbReference type="ARBA" id="ARBA00003949"/>
    </source>
</evidence>
<comment type="catalytic activity">
    <reaction evidence="10 12">
        <text>2'-deoxycytidine + H2O + H(+) = 2'-deoxyuridine + NH4(+)</text>
        <dbReference type="Rhea" id="RHEA:13433"/>
        <dbReference type="ChEBI" id="CHEBI:15377"/>
        <dbReference type="ChEBI" id="CHEBI:15378"/>
        <dbReference type="ChEBI" id="CHEBI:15698"/>
        <dbReference type="ChEBI" id="CHEBI:16450"/>
        <dbReference type="ChEBI" id="CHEBI:28938"/>
        <dbReference type="EC" id="3.5.4.5"/>
    </reaction>
</comment>
<evidence type="ECO:0000259" key="13">
    <source>
        <dbReference type="PROSITE" id="PS51747"/>
    </source>
</evidence>
<evidence type="ECO:0000256" key="12">
    <source>
        <dbReference type="RuleBase" id="RU364006"/>
    </source>
</evidence>
<evidence type="ECO:0000256" key="10">
    <source>
        <dbReference type="ARBA" id="ARBA00049252"/>
    </source>
</evidence>
<evidence type="ECO:0000313" key="15">
    <source>
        <dbReference type="Proteomes" id="UP001164020"/>
    </source>
</evidence>
<evidence type="ECO:0000256" key="6">
    <source>
        <dbReference type="ARBA" id="ARBA00022723"/>
    </source>
</evidence>